<dbReference type="Proteomes" id="UP000560658">
    <property type="component" value="Unassembled WGS sequence"/>
</dbReference>
<dbReference type="EMBL" id="JACIER010000020">
    <property type="protein sequence ID" value="MBB4045917.1"/>
    <property type="molecule type" value="Genomic_DNA"/>
</dbReference>
<dbReference type="Gene3D" id="1.10.10.60">
    <property type="entry name" value="Homeodomain-like"/>
    <property type="match status" value="1"/>
</dbReference>
<dbReference type="AlphaFoldDB" id="A0A840D0F1"/>
<keyword evidence="2" id="KW-0238">DNA-binding</keyword>
<dbReference type="RefSeq" id="WP_044164877.1">
    <property type="nucleotide sequence ID" value="NZ_JACIER010000020.1"/>
</dbReference>
<keyword evidence="3" id="KW-0804">Transcription</keyword>
<gene>
    <name evidence="5" type="ORF">GGR06_003742</name>
</gene>
<dbReference type="PROSITE" id="PS01124">
    <property type="entry name" value="HTH_ARAC_FAMILY_2"/>
    <property type="match status" value="1"/>
</dbReference>
<comment type="caution">
    <text evidence="5">The sequence shown here is derived from an EMBL/GenBank/DDBJ whole genome shotgun (WGS) entry which is preliminary data.</text>
</comment>
<dbReference type="SMART" id="SM00342">
    <property type="entry name" value="HTH_ARAC"/>
    <property type="match status" value="1"/>
</dbReference>
<evidence type="ECO:0000256" key="3">
    <source>
        <dbReference type="ARBA" id="ARBA00023163"/>
    </source>
</evidence>
<keyword evidence="6" id="KW-1185">Reference proteome</keyword>
<evidence type="ECO:0000259" key="4">
    <source>
        <dbReference type="PROSITE" id="PS01124"/>
    </source>
</evidence>
<name>A0A840D0F1_9BACE</name>
<organism evidence="5 6">
    <name type="scientific">Bacteroides reticulotermitis</name>
    <dbReference type="NCBI Taxonomy" id="1133319"/>
    <lineage>
        <taxon>Bacteria</taxon>
        <taxon>Pseudomonadati</taxon>
        <taxon>Bacteroidota</taxon>
        <taxon>Bacteroidia</taxon>
        <taxon>Bacteroidales</taxon>
        <taxon>Bacteroidaceae</taxon>
        <taxon>Bacteroides</taxon>
    </lineage>
</organism>
<proteinExistence type="predicted"/>
<reference evidence="5" key="1">
    <citation type="submission" date="2020-08" db="EMBL/GenBank/DDBJ databases">
        <title>Genomic Encyclopedia of Type Strains, Phase IV (KMG-IV): sequencing the most valuable type-strain genomes for metagenomic binning, comparative biology and taxonomic classification.</title>
        <authorList>
            <person name="Goeker M."/>
        </authorList>
    </citation>
    <scope>NUCLEOTIDE SEQUENCE [LARGE SCALE GENOMIC DNA]</scope>
    <source>
        <strain evidence="5">DSM 105720</strain>
    </source>
</reference>
<evidence type="ECO:0000313" key="5">
    <source>
        <dbReference type="EMBL" id="MBB4045917.1"/>
    </source>
</evidence>
<dbReference type="Pfam" id="PF12833">
    <property type="entry name" value="HTH_18"/>
    <property type="match status" value="1"/>
</dbReference>
<dbReference type="InterPro" id="IPR014710">
    <property type="entry name" value="RmlC-like_jellyroll"/>
</dbReference>
<dbReference type="Gene3D" id="2.60.120.10">
    <property type="entry name" value="Jelly Rolls"/>
    <property type="match status" value="1"/>
</dbReference>
<sequence length="294" mass="34498">MKRSSKKAHKLCVNCRKTEKTVIEVAKMSKGKADVAELTFHKVIFIIKGSLRLYPRDKTYYPVASGKMLFLLAGSRCSYQAMEDTTVLLFRIQTSIQLCKNFSLEDLFLKINRNKMEEYKPQNGNFGELEMNTHIQQFVNTIANSLKEGFSCYYLLDLKVDEFFLLLRLYYTKEEIYKFLYLILSSDITFSEQVGMHWNRFQTVGELAAFLNMTSKRFTARFTFVFGQTPYKWMLQGRARIIQVEITSTEKQFKQIAMENGFASESSFTRFCKKEFDKTPTQIRLTRLKKTEDM</sequence>
<keyword evidence="1" id="KW-0805">Transcription regulation</keyword>
<protein>
    <submittedName>
        <fullName evidence="5">AraC-like DNA-binding protein</fullName>
    </submittedName>
</protein>
<evidence type="ECO:0000256" key="2">
    <source>
        <dbReference type="ARBA" id="ARBA00023125"/>
    </source>
</evidence>
<dbReference type="PANTHER" id="PTHR43280:SF10">
    <property type="entry name" value="REGULATORY PROTEIN POCR"/>
    <property type="match status" value="1"/>
</dbReference>
<dbReference type="InterPro" id="IPR009057">
    <property type="entry name" value="Homeodomain-like_sf"/>
</dbReference>
<dbReference type="GO" id="GO:0003700">
    <property type="term" value="F:DNA-binding transcription factor activity"/>
    <property type="evidence" value="ECO:0007669"/>
    <property type="project" value="InterPro"/>
</dbReference>
<dbReference type="GO" id="GO:0043565">
    <property type="term" value="F:sequence-specific DNA binding"/>
    <property type="evidence" value="ECO:0007669"/>
    <property type="project" value="InterPro"/>
</dbReference>
<dbReference type="SUPFAM" id="SSF46689">
    <property type="entry name" value="Homeodomain-like"/>
    <property type="match status" value="1"/>
</dbReference>
<feature type="domain" description="HTH araC/xylS-type" evidence="4">
    <location>
        <begin position="174"/>
        <end position="286"/>
    </location>
</feature>
<dbReference type="PANTHER" id="PTHR43280">
    <property type="entry name" value="ARAC-FAMILY TRANSCRIPTIONAL REGULATOR"/>
    <property type="match status" value="1"/>
</dbReference>
<evidence type="ECO:0000256" key="1">
    <source>
        <dbReference type="ARBA" id="ARBA00023015"/>
    </source>
</evidence>
<accession>A0A840D0F1</accession>
<evidence type="ECO:0000313" key="6">
    <source>
        <dbReference type="Proteomes" id="UP000560658"/>
    </source>
</evidence>
<dbReference type="InterPro" id="IPR018060">
    <property type="entry name" value="HTH_AraC"/>
</dbReference>